<feature type="signal peptide" evidence="1">
    <location>
        <begin position="1"/>
        <end position="24"/>
    </location>
</feature>
<keyword evidence="3" id="KW-1185">Reference proteome</keyword>
<organism evidence="2 3">
    <name type="scientific">Lentinula boryana</name>
    <dbReference type="NCBI Taxonomy" id="40481"/>
    <lineage>
        <taxon>Eukaryota</taxon>
        <taxon>Fungi</taxon>
        <taxon>Dikarya</taxon>
        <taxon>Basidiomycota</taxon>
        <taxon>Agaricomycotina</taxon>
        <taxon>Agaricomycetes</taxon>
        <taxon>Agaricomycetidae</taxon>
        <taxon>Agaricales</taxon>
        <taxon>Marasmiineae</taxon>
        <taxon>Omphalotaceae</taxon>
        <taxon>Lentinula</taxon>
    </lineage>
</organism>
<reference evidence="2" key="1">
    <citation type="submission" date="2022-08" db="EMBL/GenBank/DDBJ databases">
        <authorList>
            <consortium name="DOE Joint Genome Institute"/>
            <person name="Min B."/>
            <person name="Riley R."/>
            <person name="Sierra-Patev S."/>
            <person name="Naranjo-Ortiz M."/>
            <person name="Looney B."/>
            <person name="Konkel Z."/>
            <person name="Slot J.C."/>
            <person name="Sakamoto Y."/>
            <person name="Steenwyk J.L."/>
            <person name="Rokas A."/>
            <person name="Carro J."/>
            <person name="Camarero S."/>
            <person name="Ferreira P."/>
            <person name="Molpeceres G."/>
            <person name="Ruiz-Duenas F.J."/>
            <person name="Serrano A."/>
            <person name="Henrissat B."/>
            <person name="Drula E."/>
            <person name="Hughes K.W."/>
            <person name="Mata J.L."/>
            <person name="Ishikawa N.K."/>
            <person name="Vargas-Isla R."/>
            <person name="Ushijima S."/>
            <person name="Smith C.A."/>
            <person name="Ahrendt S."/>
            <person name="Andreopoulos W."/>
            <person name="He G."/>
            <person name="Labutti K."/>
            <person name="Lipzen A."/>
            <person name="Ng V."/>
            <person name="Sandor L."/>
            <person name="Barry K."/>
            <person name="Martinez A.T."/>
            <person name="Xiao Y."/>
            <person name="Gibbons J.G."/>
            <person name="Terashima K."/>
            <person name="Hibbett D.S."/>
            <person name="Grigoriev I.V."/>
        </authorList>
    </citation>
    <scope>NUCLEOTIDE SEQUENCE</scope>
    <source>
        <strain evidence="2">TFB10827</strain>
    </source>
</reference>
<keyword evidence="1" id="KW-0732">Signal</keyword>
<evidence type="ECO:0000313" key="3">
    <source>
        <dbReference type="Proteomes" id="UP001163828"/>
    </source>
</evidence>
<gene>
    <name evidence="2" type="ORF">F5050DRAFT_1776557</name>
</gene>
<dbReference type="Proteomes" id="UP001163828">
    <property type="component" value="Unassembled WGS sequence"/>
</dbReference>
<dbReference type="EMBL" id="MU790720">
    <property type="protein sequence ID" value="KAJ3994154.1"/>
    <property type="molecule type" value="Genomic_DNA"/>
</dbReference>
<name>A0ABQ8Q6L8_9AGAR</name>
<proteinExistence type="predicted"/>
<comment type="caution">
    <text evidence="2">The sequence shown here is derived from an EMBL/GenBank/DDBJ whole genome shotgun (WGS) entry which is preliminary data.</text>
</comment>
<evidence type="ECO:0000313" key="2">
    <source>
        <dbReference type="EMBL" id="KAJ3994154.1"/>
    </source>
</evidence>
<feature type="chain" id="PRO_5046066130" description="Secreted protein" evidence="1">
    <location>
        <begin position="25"/>
        <end position="110"/>
    </location>
</feature>
<sequence>MSAMNLSRRITMFLMISWLSQKNSLVLCRLLALHHMGSPCGLWMAKIDFRFGDLYACALIGFTCQHPRLEKETGIISKNGWIFSFPQTHDCRVLIFIACIIPIKIDGLMM</sequence>
<evidence type="ECO:0008006" key="4">
    <source>
        <dbReference type="Google" id="ProtNLM"/>
    </source>
</evidence>
<protein>
    <recommendedName>
        <fullName evidence="4">Secreted protein</fullName>
    </recommendedName>
</protein>
<evidence type="ECO:0000256" key="1">
    <source>
        <dbReference type="SAM" id="SignalP"/>
    </source>
</evidence>
<accession>A0ABQ8Q6L8</accession>